<feature type="region of interest" description="Disordered" evidence="10">
    <location>
        <begin position="540"/>
        <end position="606"/>
    </location>
</feature>
<name>A0A493TZX8_ANAPP</name>
<feature type="compositionally biased region" description="Polar residues" evidence="10">
    <location>
        <begin position="647"/>
        <end position="669"/>
    </location>
</feature>
<feature type="compositionally biased region" description="Polar residues" evidence="10">
    <location>
        <begin position="589"/>
        <end position="601"/>
    </location>
</feature>
<keyword evidence="5" id="KW-0547">Nucleotide-binding</keyword>
<dbReference type="AlphaFoldDB" id="A0A493TZX8"/>
<keyword evidence="4" id="KW-0808">Transferase</keyword>
<dbReference type="InterPro" id="IPR051744">
    <property type="entry name" value="AP2_assoc_SerThr_kinase"/>
</dbReference>
<evidence type="ECO:0000313" key="12">
    <source>
        <dbReference type="Ensembl" id="ENSAPLP00000031426.1"/>
    </source>
</evidence>
<comment type="catalytic activity">
    <reaction evidence="8">
        <text>L-threonyl-[protein] + ATP = O-phospho-L-threonyl-[protein] + ADP + H(+)</text>
        <dbReference type="Rhea" id="RHEA:46608"/>
        <dbReference type="Rhea" id="RHEA-COMP:11060"/>
        <dbReference type="Rhea" id="RHEA-COMP:11605"/>
        <dbReference type="ChEBI" id="CHEBI:15378"/>
        <dbReference type="ChEBI" id="CHEBI:30013"/>
        <dbReference type="ChEBI" id="CHEBI:30616"/>
        <dbReference type="ChEBI" id="CHEBI:61977"/>
        <dbReference type="ChEBI" id="CHEBI:456216"/>
        <dbReference type="EC" id="2.7.11.1"/>
    </reaction>
</comment>
<reference evidence="12" key="3">
    <citation type="submission" date="2025-09" db="UniProtKB">
        <authorList>
            <consortium name="Ensembl"/>
        </authorList>
    </citation>
    <scope>IDENTIFICATION</scope>
</reference>
<dbReference type="PANTHER" id="PTHR47907">
    <property type="entry name" value="PROTEIN KINASE DOMAIN-CONTAINING PROTEIN"/>
    <property type="match status" value="1"/>
</dbReference>
<reference evidence="12" key="2">
    <citation type="submission" date="2025-08" db="UniProtKB">
        <authorList>
            <consortium name="Ensembl"/>
        </authorList>
    </citation>
    <scope>IDENTIFICATION</scope>
</reference>
<dbReference type="GO" id="GO:0004674">
    <property type="term" value="F:protein serine/threonine kinase activity"/>
    <property type="evidence" value="ECO:0007669"/>
    <property type="project" value="UniProtKB-KW"/>
</dbReference>
<feature type="region of interest" description="Disordered" evidence="10">
    <location>
        <begin position="638"/>
        <end position="669"/>
    </location>
</feature>
<proteinExistence type="predicted"/>
<dbReference type="PANTHER" id="PTHR47907:SF5">
    <property type="entry name" value="AP2 ASSOCIATED KINASE 1"/>
    <property type="match status" value="1"/>
</dbReference>
<evidence type="ECO:0000259" key="11">
    <source>
        <dbReference type="PROSITE" id="PS50011"/>
    </source>
</evidence>
<dbReference type="SUPFAM" id="SSF56112">
    <property type="entry name" value="Protein kinase-like (PK-like)"/>
    <property type="match status" value="1"/>
</dbReference>
<keyword evidence="6" id="KW-0418">Kinase</keyword>
<evidence type="ECO:0000256" key="5">
    <source>
        <dbReference type="ARBA" id="ARBA00022741"/>
    </source>
</evidence>
<feature type="region of interest" description="Disordered" evidence="10">
    <location>
        <begin position="866"/>
        <end position="887"/>
    </location>
</feature>
<dbReference type="PROSITE" id="PS00108">
    <property type="entry name" value="PROTEIN_KINASE_ST"/>
    <property type="match status" value="1"/>
</dbReference>
<reference evidence="12 13" key="1">
    <citation type="submission" date="2017-10" db="EMBL/GenBank/DDBJ databases">
        <title>A new Pekin duck reference genome.</title>
        <authorList>
            <person name="Hou Z.-C."/>
            <person name="Zhou Z.-K."/>
            <person name="Zhu F."/>
            <person name="Hou S.-S."/>
        </authorList>
    </citation>
    <scope>NUCLEOTIDE SEQUENCE [LARGE SCALE GENOMIC DNA]</scope>
</reference>
<dbReference type="GeneTree" id="ENSGT00940000155968"/>
<evidence type="ECO:0000256" key="1">
    <source>
        <dbReference type="ARBA" id="ARBA00012513"/>
    </source>
</evidence>
<evidence type="ECO:0000256" key="9">
    <source>
        <dbReference type="ARBA" id="ARBA00048679"/>
    </source>
</evidence>
<feature type="region of interest" description="Disordered" evidence="10">
    <location>
        <begin position="1"/>
        <end position="28"/>
    </location>
</feature>
<feature type="compositionally biased region" description="Low complexity" evidence="10">
    <location>
        <begin position="871"/>
        <end position="887"/>
    </location>
</feature>
<dbReference type="EC" id="2.7.11.1" evidence="1"/>
<evidence type="ECO:0000256" key="10">
    <source>
        <dbReference type="SAM" id="MobiDB-lite"/>
    </source>
</evidence>
<dbReference type="SMART" id="SM00220">
    <property type="entry name" value="S_TKc"/>
    <property type="match status" value="1"/>
</dbReference>
<feature type="compositionally biased region" description="Gly residues" evidence="10">
    <location>
        <begin position="12"/>
        <end position="28"/>
    </location>
</feature>
<dbReference type="GO" id="GO:0005524">
    <property type="term" value="F:ATP binding"/>
    <property type="evidence" value="ECO:0007669"/>
    <property type="project" value="UniProtKB-KW"/>
</dbReference>
<feature type="compositionally biased region" description="Basic and acidic residues" evidence="10">
    <location>
        <begin position="1"/>
        <end position="11"/>
    </location>
</feature>
<dbReference type="PROSITE" id="PS50011">
    <property type="entry name" value="PROTEIN_KINASE_DOM"/>
    <property type="match status" value="1"/>
</dbReference>
<keyword evidence="3" id="KW-0597">Phosphoprotein</keyword>
<dbReference type="CDD" id="cd14037">
    <property type="entry name" value="STKc_NAK_like"/>
    <property type="match status" value="1"/>
</dbReference>
<dbReference type="Ensembl" id="ENSAPLT00000040319.1">
    <property type="protein sequence ID" value="ENSAPLP00000031426.1"/>
    <property type="gene ID" value="ENSAPLG00000002094.2"/>
</dbReference>
<keyword evidence="7" id="KW-0067">ATP-binding</keyword>
<keyword evidence="13" id="KW-1185">Reference proteome</keyword>
<comment type="catalytic activity">
    <reaction evidence="9">
        <text>L-seryl-[protein] + ATP = O-phospho-L-seryl-[protein] + ADP + H(+)</text>
        <dbReference type="Rhea" id="RHEA:17989"/>
        <dbReference type="Rhea" id="RHEA-COMP:9863"/>
        <dbReference type="Rhea" id="RHEA-COMP:11604"/>
        <dbReference type="ChEBI" id="CHEBI:15378"/>
        <dbReference type="ChEBI" id="CHEBI:29999"/>
        <dbReference type="ChEBI" id="CHEBI:30616"/>
        <dbReference type="ChEBI" id="CHEBI:83421"/>
        <dbReference type="ChEBI" id="CHEBI:456216"/>
        <dbReference type="EC" id="2.7.11.1"/>
    </reaction>
</comment>
<dbReference type="InterPro" id="IPR000719">
    <property type="entry name" value="Prot_kinase_dom"/>
</dbReference>
<evidence type="ECO:0000256" key="3">
    <source>
        <dbReference type="ARBA" id="ARBA00022553"/>
    </source>
</evidence>
<dbReference type="InterPro" id="IPR011009">
    <property type="entry name" value="Kinase-like_dom_sf"/>
</dbReference>
<evidence type="ECO:0000256" key="7">
    <source>
        <dbReference type="ARBA" id="ARBA00022840"/>
    </source>
</evidence>
<feature type="compositionally biased region" description="Low complexity" evidence="10">
    <location>
        <begin position="540"/>
        <end position="586"/>
    </location>
</feature>
<feature type="domain" description="Protein kinase" evidence="11">
    <location>
        <begin position="46"/>
        <end position="312"/>
    </location>
</feature>
<evidence type="ECO:0000256" key="4">
    <source>
        <dbReference type="ARBA" id="ARBA00022679"/>
    </source>
</evidence>
<dbReference type="Pfam" id="PF00069">
    <property type="entry name" value="Pkinase"/>
    <property type="match status" value="1"/>
</dbReference>
<accession>A0A493TZX8</accession>
<evidence type="ECO:0000256" key="6">
    <source>
        <dbReference type="ARBA" id="ARBA00022777"/>
    </source>
</evidence>
<dbReference type="Gene3D" id="1.10.510.10">
    <property type="entry name" value="Transferase(Phosphotransferase) domain 1"/>
    <property type="match status" value="1"/>
</dbReference>
<evidence type="ECO:0000256" key="2">
    <source>
        <dbReference type="ARBA" id="ARBA00022527"/>
    </source>
</evidence>
<sequence>MKKFFDSRREQGGSGPGSGTSGGGGGSGGPGSGYIGRVFSIGRHQVTVDEVLAEGGFAIVFLVRTNNGMKCALKRMYVNNEYDLQVCKREIQIMRDLSGHKNIVGYIDSSINSVSSGDVWEVLILMDFCRGGQVVNLMNQRLQTGFTENEVLQIFCDTCEAVARLHQCKTPIIHRDLKVENILLHDRGHYVLCDFGSATNKFQNPQTEGVNAVEEEIKKYTTLSYRAPEMVNLYSGKLITTKADIWALGCLLYKLCYFTLPFGESQVAICDGNFTIPDNSRHSQDMHCLIRYMLEPDPDKRPDIYQVSYFAFKLAKKECPVQNVQNSTIPAKLPDPVKASEAAAKKSQPKARLTDPIPTTETSIAPRQRPKAGQTQPNPGILPIQPALTPRKRPTSQAAIQPQVAGPAALGSGQPSLPASVPQQKAAPQQTPAQPQAKQAPASQQASQAQPQVPSAQPQATPQHQQQLFLKQQLLQQQQQQAAYYQQQQMMQAQQFPVMQQGAPAQQQLMQNYYQQQQQQQQQMMAQQAAMQQKTAVAAVQQKQQTPAPPQTQQSAAQPAPQQEQVMQAQIRQQQKPQTTPPTAVQGQKLGSLTPPSSPKTQRAGHRRILSDVTHSAVFGVPASKSTQLLQAAAAEASLNKSKSASTTPSGSPRTSQQNVYNPPDVSTWNPFDDDNFSKLTAEELLNKDFAKLGDGKAPEKMGSSTENLILGFQPASSATQPDAFGGPSTFTAGTAEKTKDILNLDTSPPLLTVPDPFIPLPLSDTPEKLIEGLKSPETALLLPDILPLADPFGSTSDAVNDSLTGEDSLLDCSLLSNPAADLLDEFAPVAFTAQPHKEDTNLIAGFDAPEGSEKVTEDEFDPIPVLISKNSQGGHSRNNSGSSESSLPNIARSLLLVDQLIDL</sequence>
<evidence type="ECO:0000313" key="13">
    <source>
        <dbReference type="Proteomes" id="UP000016666"/>
    </source>
</evidence>
<dbReference type="FunFam" id="1.10.510.10:FF:000072">
    <property type="entry name" value="AP2 associated kinase 1"/>
    <property type="match status" value="1"/>
</dbReference>
<feature type="compositionally biased region" description="Low complexity" evidence="10">
    <location>
        <begin position="421"/>
        <end position="465"/>
    </location>
</feature>
<dbReference type="InterPro" id="IPR008271">
    <property type="entry name" value="Ser/Thr_kinase_AS"/>
</dbReference>
<gene>
    <name evidence="12" type="primary">AAK1</name>
</gene>
<protein>
    <recommendedName>
        <fullName evidence="1">non-specific serine/threonine protein kinase</fullName>
        <ecNumber evidence="1">2.7.11.1</ecNumber>
    </recommendedName>
</protein>
<evidence type="ECO:0000256" key="8">
    <source>
        <dbReference type="ARBA" id="ARBA00047899"/>
    </source>
</evidence>
<keyword evidence="2" id="KW-0723">Serine/threonine-protein kinase</keyword>
<feature type="region of interest" description="Disordered" evidence="10">
    <location>
        <begin position="327"/>
        <end position="465"/>
    </location>
</feature>
<organism evidence="12 13">
    <name type="scientific">Anas platyrhynchos platyrhynchos</name>
    <name type="common">Northern mallard</name>
    <dbReference type="NCBI Taxonomy" id="8840"/>
    <lineage>
        <taxon>Eukaryota</taxon>
        <taxon>Metazoa</taxon>
        <taxon>Chordata</taxon>
        <taxon>Craniata</taxon>
        <taxon>Vertebrata</taxon>
        <taxon>Euteleostomi</taxon>
        <taxon>Archelosauria</taxon>
        <taxon>Archosauria</taxon>
        <taxon>Dinosauria</taxon>
        <taxon>Saurischia</taxon>
        <taxon>Theropoda</taxon>
        <taxon>Coelurosauria</taxon>
        <taxon>Aves</taxon>
        <taxon>Neognathae</taxon>
        <taxon>Galloanserae</taxon>
        <taxon>Anseriformes</taxon>
        <taxon>Anatidae</taxon>
        <taxon>Anatinae</taxon>
        <taxon>Anas</taxon>
    </lineage>
</organism>
<dbReference type="Proteomes" id="UP000016666">
    <property type="component" value="Chromosome 23"/>
</dbReference>